<gene>
    <name evidence="1" type="ORF">EQF91_01735</name>
</gene>
<organism evidence="1 2">
    <name type="scientific">Helcococcus ovis</name>
    <dbReference type="NCBI Taxonomy" id="72026"/>
    <lineage>
        <taxon>Bacteria</taxon>
        <taxon>Bacillati</taxon>
        <taxon>Bacillota</taxon>
        <taxon>Tissierellia</taxon>
        <taxon>Tissierellales</taxon>
        <taxon>Peptoniphilaceae</taxon>
        <taxon>Helcococcus</taxon>
    </lineage>
</organism>
<accession>A0A4R9C4Q2</accession>
<comment type="caution">
    <text evidence="1">The sequence shown here is derived from an EMBL/GenBank/DDBJ whole genome shotgun (WGS) entry which is preliminary data.</text>
</comment>
<dbReference type="RefSeq" id="WP_134710609.1">
    <property type="nucleotide sequence ID" value="NZ_CP119081.1"/>
</dbReference>
<evidence type="ECO:0000313" key="2">
    <source>
        <dbReference type="Proteomes" id="UP000297454"/>
    </source>
</evidence>
<dbReference type="OrthoDB" id="9878580at2"/>
<reference evidence="1 2" key="1">
    <citation type="submission" date="2019-01" db="EMBL/GenBank/DDBJ databases">
        <title>Draft Genome Sequences of Helcococcus ovis Strains Isolated from the Uterus and Vagina of Dairy Cows with Metritis.</title>
        <authorList>
            <person name="Cunha F."/>
            <person name="Jeon S.J."/>
            <person name="Kutzer P."/>
            <person name="Galvao K.N."/>
        </authorList>
    </citation>
    <scope>NUCLEOTIDE SEQUENCE [LARGE SCALE GENOMIC DNA]</scope>
    <source>
        <strain evidence="1 2">KG-37</strain>
    </source>
</reference>
<dbReference type="AlphaFoldDB" id="A0A4R9C4Q2"/>
<evidence type="ECO:0000313" key="1">
    <source>
        <dbReference type="EMBL" id="TFF67109.1"/>
    </source>
</evidence>
<proteinExistence type="predicted"/>
<name>A0A4R9C4Q2_9FIRM</name>
<protein>
    <submittedName>
        <fullName evidence="1">Uncharacterized protein</fullName>
    </submittedName>
</protein>
<keyword evidence="2" id="KW-1185">Reference proteome</keyword>
<dbReference type="EMBL" id="SCFR01000004">
    <property type="protein sequence ID" value="TFF67109.1"/>
    <property type="molecule type" value="Genomic_DNA"/>
</dbReference>
<sequence>MNFNKVRKILLGISFVLLVFIFNSFTFAINGDLEHIHGNVDWGFYKHGYAITESTAPENILMNKITVSFNDNSGYTNFASTANSTYCKVTTNRLNGRTGTHYAYYYVDGNQVHESTQAWKFNN</sequence>
<dbReference type="GeneID" id="97030838"/>
<dbReference type="Proteomes" id="UP000297454">
    <property type="component" value="Unassembled WGS sequence"/>
</dbReference>